<proteinExistence type="predicted"/>
<gene>
    <name evidence="2" type="ORF">AALO_G00099250</name>
</gene>
<evidence type="ECO:0000313" key="3">
    <source>
        <dbReference type="Proteomes" id="UP000823561"/>
    </source>
</evidence>
<comment type="caution">
    <text evidence="2">The sequence shown here is derived from an EMBL/GenBank/DDBJ whole genome shotgun (WGS) entry which is preliminary data.</text>
</comment>
<feature type="region of interest" description="Disordered" evidence="1">
    <location>
        <begin position="137"/>
        <end position="157"/>
    </location>
</feature>
<accession>A0AAV6GTI8</accession>
<protein>
    <submittedName>
        <fullName evidence="2">Uncharacterized protein</fullName>
    </submittedName>
</protein>
<name>A0AAV6GTI8_9TELE</name>
<dbReference type="Proteomes" id="UP000823561">
    <property type="component" value="Chromosome 7"/>
</dbReference>
<dbReference type="AlphaFoldDB" id="A0AAV6GTI8"/>
<keyword evidence="3" id="KW-1185">Reference proteome</keyword>
<feature type="compositionally biased region" description="Polar residues" evidence="1">
    <location>
        <begin position="145"/>
        <end position="157"/>
    </location>
</feature>
<dbReference type="EMBL" id="JADWDJ010000007">
    <property type="protein sequence ID" value="KAG5278463.1"/>
    <property type="molecule type" value="Genomic_DNA"/>
</dbReference>
<evidence type="ECO:0000256" key="1">
    <source>
        <dbReference type="SAM" id="MobiDB-lite"/>
    </source>
</evidence>
<sequence>MAKMSGYRITPRPDLSNVTVDDEEGARCAGDMEQCGRQQAPTGTMSVLVKPGRSATAGRCPPDTAGQAVWARCNEERVDPRPGFKESAREVDELVGNAAGVLNVSEQPYRFHGNPNGTSRMPGSGCRGALEGASSLKGCPRQRSRSPGINVSSQNQIQRKDNSLFAMPDHDAHGYTYYQDGRGNITRDVFNNREALLCRGRSNLVSRIQYWIWAFILLWNTHVLNAQGLVEAGRDPNPT</sequence>
<evidence type="ECO:0000313" key="2">
    <source>
        <dbReference type="EMBL" id="KAG5278463.1"/>
    </source>
</evidence>
<reference evidence="2" key="1">
    <citation type="submission" date="2020-10" db="EMBL/GenBank/DDBJ databases">
        <title>Chromosome-scale genome assembly of the Allis shad, Alosa alosa.</title>
        <authorList>
            <person name="Margot Z."/>
            <person name="Christophe K."/>
            <person name="Cabau C."/>
            <person name="Louis A."/>
            <person name="Berthelot C."/>
            <person name="Parey E."/>
            <person name="Roest Crollius H."/>
            <person name="Montfort J."/>
            <person name="Robinson-Rechavi M."/>
            <person name="Bucao C."/>
            <person name="Bouchez O."/>
            <person name="Gislard M."/>
            <person name="Lluch J."/>
            <person name="Milhes M."/>
            <person name="Lampietro C."/>
            <person name="Lopez Roques C."/>
            <person name="Donnadieu C."/>
            <person name="Braasch I."/>
            <person name="Desvignes T."/>
            <person name="Postlethwait J."/>
            <person name="Bobe J."/>
            <person name="Guiguen Y."/>
        </authorList>
    </citation>
    <scope>NUCLEOTIDE SEQUENCE</scope>
    <source>
        <strain evidence="2">M-15738</strain>
        <tissue evidence="2">Blood</tissue>
    </source>
</reference>
<organism evidence="2 3">
    <name type="scientific">Alosa alosa</name>
    <name type="common">allis shad</name>
    <dbReference type="NCBI Taxonomy" id="278164"/>
    <lineage>
        <taxon>Eukaryota</taxon>
        <taxon>Metazoa</taxon>
        <taxon>Chordata</taxon>
        <taxon>Craniata</taxon>
        <taxon>Vertebrata</taxon>
        <taxon>Euteleostomi</taxon>
        <taxon>Actinopterygii</taxon>
        <taxon>Neopterygii</taxon>
        <taxon>Teleostei</taxon>
        <taxon>Clupei</taxon>
        <taxon>Clupeiformes</taxon>
        <taxon>Clupeoidei</taxon>
        <taxon>Clupeidae</taxon>
        <taxon>Alosa</taxon>
    </lineage>
</organism>